<evidence type="ECO:0000259" key="2">
    <source>
        <dbReference type="Pfam" id="PF13205"/>
    </source>
</evidence>
<dbReference type="PROSITE" id="PS51257">
    <property type="entry name" value="PROKAR_LIPOPROTEIN"/>
    <property type="match status" value="1"/>
</dbReference>
<comment type="caution">
    <text evidence="3">The sequence shown here is derived from an EMBL/GenBank/DDBJ whole genome shotgun (WGS) entry which is preliminary data.</text>
</comment>
<dbReference type="InterPro" id="IPR032812">
    <property type="entry name" value="SbsA_Ig"/>
</dbReference>
<keyword evidence="4" id="KW-1185">Reference proteome</keyword>
<gene>
    <name evidence="3" type="ORF">GCM10022393_17290</name>
</gene>
<dbReference type="RefSeq" id="WP_344926503.1">
    <property type="nucleotide sequence ID" value="NZ_BAABCW010000005.1"/>
</dbReference>
<organism evidence="3 4">
    <name type="scientific">Aquimarina addita</name>
    <dbReference type="NCBI Taxonomy" id="870485"/>
    <lineage>
        <taxon>Bacteria</taxon>
        <taxon>Pseudomonadati</taxon>
        <taxon>Bacteroidota</taxon>
        <taxon>Flavobacteriia</taxon>
        <taxon>Flavobacteriales</taxon>
        <taxon>Flavobacteriaceae</taxon>
        <taxon>Aquimarina</taxon>
    </lineage>
</organism>
<evidence type="ECO:0000313" key="4">
    <source>
        <dbReference type="Proteomes" id="UP001500459"/>
    </source>
</evidence>
<sequence>MYKRSNTILLTIFSFMLILSCAKKGSITGGEKDEIPPVFIKAMPPNFSTNFNAKEIRIYFDEFIKLNDAQKQIIVSPPMDPKPIITPLGGTSKYVKIEFLDTLLENTTYSINFGESIVDNNEGNPTPYFRYVFSTGNFLDSLSIQGTVSDALEKETEDFITVALYEVNEEYSDSIVYKEVPRYITSTLDSINFNIDNIKEGTYKLIAIKDASLNYKYDAKQDKIGFYEEIVTLPADTAKAFKVNLFKELLDFIPAKPKQVSKNELIFGYEGVADSVNIHLLSTVPDSVVPENYTTRILKDKEKDTLHYWFKPPFEADTLIFEITSAKKSRDTVITRLKDQYKDSLLVKSNISGNLAFNKNFILSANTPLDSINEKLIEFTDKDTLAVPFSIQLDTLENEVTFTFERTESNTYKVQLLPEAIKDFIGNVNDTINFNFRTKKLADYGTIFLTLENVKEYPVLVELTSEKGELVTKKNVQNAEVIVFDNLEPAKYNIRVILDANKNGIWDTGNFLQVLQPEKIIYFPELIEVRSNWELKQTFTLE</sequence>
<dbReference type="Pfam" id="PF13205">
    <property type="entry name" value="Big_5"/>
    <property type="match status" value="1"/>
</dbReference>
<dbReference type="EMBL" id="BAABCW010000005">
    <property type="protein sequence ID" value="GAA4116587.1"/>
    <property type="molecule type" value="Genomic_DNA"/>
</dbReference>
<evidence type="ECO:0000313" key="3">
    <source>
        <dbReference type="EMBL" id="GAA4116587.1"/>
    </source>
</evidence>
<evidence type="ECO:0000256" key="1">
    <source>
        <dbReference type="ARBA" id="ARBA00022729"/>
    </source>
</evidence>
<accession>A0ABP7XHA3</accession>
<dbReference type="Proteomes" id="UP001500459">
    <property type="component" value="Unassembled WGS sequence"/>
</dbReference>
<keyword evidence="1" id="KW-0732">Signal</keyword>
<reference evidence="4" key="1">
    <citation type="journal article" date="2019" name="Int. J. Syst. Evol. Microbiol.">
        <title>The Global Catalogue of Microorganisms (GCM) 10K type strain sequencing project: providing services to taxonomists for standard genome sequencing and annotation.</title>
        <authorList>
            <consortium name="The Broad Institute Genomics Platform"/>
            <consortium name="The Broad Institute Genome Sequencing Center for Infectious Disease"/>
            <person name="Wu L."/>
            <person name="Ma J."/>
        </authorList>
    </citation>
    <scope>NUCLEOTIDE SEQUENCE [LARGE SCALE GENOMIC DNA]</scope>
    <source>
        <strain evidence="4">JCM 17106</strain>
    </source>
</reference>
<protein>
    <submittedName>
        <fullName evidence="3">Ig-like domain-containing protein</fullName>
    </submittedName>
</protein>
<name>A0ABP7XHA3_9FLAO</name>
<proteinExistence type="predicted"/>
<feature type="domain" description="SbsA Ig-like" evidence="2">
    <location>
        <begin position="33"/>
        <end position="135"/>
    </location>
</feature>